<sequence length="74" mass="8641">MDLEKINEEYIFQYLPENYSILMVSPKDTVTISCFPMLSIKEGLTIAKKYNSRLDYDSNNPNAKNVRDYLKSII</sequence>
<name>A0A7W8GAP9_9SPIR</name>
<evidence type="ECO:0000313" key="1">
    <source>
        <dbReference type="EMBL" id="MBB5226870.1"/>
    </source>
</evidence>
<proteinExistence type="predicted"/>
<protein>
    <submittedName>
        <fullName evidence="1">Uncharacterized protein</fullName>
    </submittedName>
</protein>
<evidence type="ECO:0000313" key="2">
    <source>
        <dbReference type="Proteomes" id="UP000518887"/>
    </source>
</evidence>
<keyword evidence="2" id="KW-1185">Reference proteome</keyword>
<gene>
    <name evidence="1" type="ORF">HNP76_002258</name>
</gene>
<dbReference type="AlphaFoldDB" id="A0A7W8GAP9"/>
<accession>A0A7W8GAP9</accession>
<organism evidence="1 2">
    <name type="scientific">Treponema ruminis</name>
    <dbReference type="NCBI Taxonomy" id="744515"/>
    <lineage>
        <taxon>Bacteria</taxon>
        <taxon>Pseudomonadati</taxon>
        <taxon>Spirochaetota</taxon>
        <taxon>Spirochaetia</taxon>
        <taxon>Spirochaetales</taxon>
        <taxon>Treponemataceae</taxon>
        <taxon>Treponema</taxon>
    </lineage>
</organism>
<dbReference type="RefSeq" id="WP_184660536.1">
    <property type="nucleotide sequence ID" value="NZ_CP031518.1"/>
</dbReference>
<reference evidence="1 2" key="1">
    <citation type="submission" date="2020-08" db="EMBL/GenBank/DDBJ databases">
        <title>Genomic Encyclopedia of Type Strains, Phase IV (KMG-IV): sequencing the most valuable type-strain genomes for metagenomic binning, comparative biology and taxonomic classification.</title>
        <authorList>
            <person name="Goeker M."/>
        </authorList>
    </citation>
    <scope>NUCLEOTIDE SEQUENCE [LARGE SCALE GENOMIC DNA]</scope>
    <source>
        <strain evidence="1 2">DSM 103462</strain>
    </source>
</reference>
<comment type="caution">
    <text evidence="1">The sequence shown here is derived from an EMBL/GenBank/DDBJ whole genome shotgun (WGS) entry which is preliminary data.</text>
</comment>
<dbReference type="EMBL" id="JACHFQ010000007">
    <property type="protein sequence ID" value="MBB5226870.1"/>
    <property type="molecule type" value="Genomic_DNA"/>
</dbReference>
<dbReference type="Proteomes" id="UP000518887">
    <property type="component" value="Unassembled WGS sequence"/>
</dbReference>